<dbReference type="InterPro" id="IPR002941">
    <property type="entry name" value="DNA_methylase_N4/N6"/>
</dbReference>
<dbReference type="SUPFAM" id="SSF53335">
    <property type="entry name" value="S-adenosyl-L-methionine-dependent methyltransferases"/>
    <property type="match status" value="1"/>
</dbReference>
<dbReference type="InterPro" id="IPR029063">
    <property type="entry name" value="SAM-dependent_MTases_sf"/>
</dbReference>
<dbReference type="Proteomes" id="UP000176498">
    <property type="component" value="Unassembled WGS sequence"/>
</dbReference>
<name>A0A1G1XPJ7_9BACT</name>
<dbReference type="AlphaFoldDB" id="A0A1G1XPJ7"/>
<dbReference type="PRINTS" id="PR00508">
    <property type="entry name" value="S21N4MTFRASE"/>
</dbReference>
<sequence>MKPYFKDKNFTLYKANCIDFLSTLPENSVDMIFADPPYLLSNGGFTCDSGKMVSVNKGQWDVSNGLKKDFDFHVAWTKACHRVLKPGGTIWISGTYHSIYQCGFALQVNKFHILNDIAWFKPNASPNLSCRFFTASHETLIWARKDKAGKHKFNYAQMKNGDWPEDFIKKPNLQMRSVWAIYPPRNGEKKFGKHPTQKPIDLLVRIVLASTDKGDLVVDPFTGSSTTGLACFLNNRKFIGVDLEKKYLDLSIKRYRDILKENINLNKSFKQKIIR</sequence>
<dbReference type="PROSITE" id="PS00092">
    <property type="entry name" value="N6_MTASE"/>
    <property type="match status" value="1"/>
</dbReference>
<evidence type="ECO:0000256" key="4">
    <source>
        <dbReference type="RuleBase" id="RU362026"/>
    </source>
</evidence>
<evidence type="ECO:0000259" key="5">
    <source>
        <dbReference type="Pfam" id="PF01555"/>
    </source>
</evidence>
<proteinExistence type="inferred from homology"/>
<evidence type="ECO:0000313" key="6">
    <source>
        <dbReference type="EMBL" id="OGY41874.1"/>
    </source>
</evidence>
<keyword evidence="3" id="KW-0808">Transferase</keyword>
<protein>
    <recommendedName>
        <fullName evidence="4">Methyltransferase</fullName>
        <ecNumber evidence="4">2.1.1.-</ecNumber>
    </recommendedName>
</protein>
<evidence type="ECO:0000256" key="2">
    <source>
        <dbReference type="ARBA" id="ARBA00022603"/>
    </source>
</evidence>
<evidence type="ECO:0000256" key="1">
    <source>
        <dbReference type="ARBA" id="ARBA00006594"/>
    </source>
</evidence>
<evidence type="ECO:0000313" key="7">
    <source>
        <dbReference type="Proteomes" id="UP000176498"/>
    </source>
</evidence>
<feature type="domain" description="DNA methylase N-4/N-6" evidence="5">
    <location>
        <begin position="29"/>
        <end position="252"/>
    </location>
</feature>
<reference evidence="6 7" key="1">
    <citation type="journal article" date="2016" name="Nat. Commun.">
        <title>Thousands of microbial genomes shed light on interconnected biogeochemical processes in an aquifer system.</title>
        <authorList>
            <person name="Anantharaman K."/>
            <person name="Brown C.T."/>
            <person name="Hug L.A."/>
            <person name="Sharon I."/>
            <person name="Castelle C.J."/>
            <person name="Probst A.J."/>
            <person name="Thomas B.C."/>
            <person name="Singh A."/>
            <person name="Wilkins M.J."/>
            <person name="Karaoz U."/>
            <person name="Brodie E.L."/>
            <person name="Williams K.H."/>
            <person name="Hubbard S.S."/>
            <person name="Banfield J.F."/>
        </authorList>
    </citation>
    <scope>NUCLEOTIDE SEQUENCE [LARGE SCALE GENOMIC DNA]</scope>
</reference>
<dbReference type="Gene3D" id="3.40.50.150">
    <property type="entry name" value="Vaccinia Virus protein VP39"/>
    <property type="match status" value="1"/>
</dbReference>
<comment type="similarity">
    <text evidence="1 4">Belongs to the N(4)/N(6)-methyltransferase family.</text>
</comment>
<dbReference type="InterPro" id="IPR001091">
    <property type="entry name" value="RM_Methyltransferase"/>
</dbReference>
<dbReference type="Pfam" id="PF01555">
    <property type="entry name" value="N6_N4_Mtase"/>
    <property type="match status" value="1"/>
</dbReference>
<dbReference type="EC" id="2.1.1.-" evidence="4"/>
<comment type="caution">
    <text evidence="6">The sequence shown here is derived from an EMBL/GenBank/DDBJ whole genome shotgun (WGS) entry which is preliminary data.</text>
</comment>
<dbReference type="EMBL" id="MHHZ01000012">
    <property type="protein sequence ID" value="OGY41874.1"/>
    <property type="molecule type" value="Genomic_DNA"/>
</dbReference>
<dbReference type="GO" id="GO:0003677">
    <property type="term" value="F:DNA binding"/>
    <property type="evidence" value="ECO:0007669"/>
    <property type="project" value="InterPro"/>
</dbReference>
<keyword evidence="2 6" id="KW-0489">Methyltransferase</keyword>
<dbReference type="GO" id="GO:0008170">
    <property type="term" value="F:N-methyltransferase activity"/>
    <property type="evidence" value="ECO:0007669"/>
    <property type="project" value="InterPro"/>
</dbReference>
<organism evidence="6 7">
    <name type="scientific">Candidatus Buchananbacteria bacterium RBG_13_36_9</name>
    <dbReference type="NCBI Taxonomy" id="1797530"/>
    <lineage>
        <taxon>Bacteria</taxon>
        <taxon>Candidatus Buchananiibacteriota</taxon>
    </lineage>
</organism>
<accession>A0A1G1XPJ7</accession>
<evidence type="ECO:0000256" key="3">
    <source>
        <dbReference type="ARBA" id="ARBA00022679"/>
    </source>
</evidence>
<gene>
    <name evidence="6" type="ORF">A2Y82_05465</name>
</gene>
<dbReference type="InterPro" id="IPR002052">
    <property type="entry name" value="DNA_methylase_N6_adenine_CS"/>
</dbReference>
<dbReference type="GO" id="GO:0032259">
    <property type="term" value="P:methylation"/>
    <property type="evidence" value="ECO:0007669"/>
    <property type="project" value="UniProtKB-KW"/>
</dbReference>